<dbReference type="GO" id="GO:0006886">
    <property type="term" value="P:intracellular protein transport"/>
    <property type="evidence" value="ECO:0007669"/>
    <property type="project" value="InterPro"/>
</dbReference>
<comment type="subcellular location">
    <subcellularLocation>
        <location evidence="1">Golgi apparatus membrane</location>
        <topology evidence="1">Single-pass type IV membrane protein</topology>
    </subcellularLocation>
</comment>
<evidence type="ECO:0000256" key="11">
    <source>
        <dbReference type="SAM" id="Phobius"/>
    </source>
</evidence>
<dbReference type="GO" id="GO:0006906">
    <property type="term" value="P:vesicle fusion"/>
    <property type="evidence" value="ECO:0007669"/>
    <property type="project" value="TreeGrafter"/>
</dbReference>
<evidence type="ECO:0000256" key="8">
    <source>
        <dbReference type="ARBA" id="ARBA00023054"/>
    </source>
</evidence>
<protein>
    <recommendedName>
        <fullName evidence="12">t-SNARE coiled-coil homology domain-containing protein</fullName>
    </recommendedName>
</protein>
<dbReference type="Proteomes" id="UP000449547">
    <property type="component" value="Unassembled WGS sequence"/>
</dbReference>
<feature type="domain" description="T-SNARE coiled-coil homology" evidence="12">
    <location>
        <begin position="219"/>
        <end position="281"/>
    </location>
</feature>
<dbReference type="PROSITE" id="PS00914">
    <property type="entry name" value="SYNTAXIN"/>
    <property type="match status" value="1"/>
</dbReference>
<dbReference type="Pfam" id="PF05739">
    <property type="entry name" value="SNARE"/>
    <property type="match status" value="1"/>
</dbReference>
<keyword evidence="4 11" id="KW-0812">Transmembrane</keyword>
<evidence type="ECO:0000313" key="14">
    <source>
        <dbReference type="Proteomes" id="UP000449547"/>
    </source>
</evidence>
<evidence type="ECO:0000256" key="9">
    <source>
        <dbReference type="ARBA" id="ARBA00023136"/>
    </source>
</evidence>
<keyword evidence="14" id="KW-1185">Reference proteome</keyword>
<dbReference type="InterPro" id="IPR006012">
    <property type="entry name" value="Syntaxin/epimorphin_CS"/>
</dbReference>
<dbReference type="CDD" id="cd15845">
    <property type="entry name" value="SNARE_syntaxin16"/>
    <property type="match status" value="1"/>
</dbReference>
<reference evidence="13 14" key="1">
    <citation type="submission" date="2019-07" db="EMBL/GenBank/DDBJ databases">
        <title>Genome assembly of two rare yeast pathogens: Diutina rugosa and Trichomonascus ciferrii.</title>
        <authorList>
            <person name="Mixao V."/>
            <person name="Saus E."/>
            <person name="Hansen A."/>
            <person name="Lass-Flor C."/>
            <person name="Gabaldon T."/>
        </authorList>
    </citation>
    <scope>NUCLEOTIDE SEQUENCE [LARGE SCALE GENOMIC DNA]</scope>
    <source>
        <strain evidence="13 14">CBS 613</strain>
    </source>
</reference>
<dbReference type="RefSeq" id="XP_034015088.1">
    <property type="nucleotide sequence ID" value="XM_034153972.1"/>
</dbReference>
<organism evidence="13 14">
    <name type="scientific">Diutina rugosa</name>
    <name type="common">Yeast</name>
    <name type="synonym">Candida rugosa</name>
    <dbReference type="NCBI Taxonomy" id="5481"/>
    <lineage>
        <taxon>Eukaryota</taxon>
        <taxon>Fungi</taxon>
        <taxon>Dikarya</taxon>
        <taxon>Ascomycota</taxon>
        <taxon>Saccharomycotina</taxon>
        <taxon>Pichiomycetes</taxon>
        <taxon>Debaryomycetaceae</taxon>
        <taxon>Diutina</taxon>
    </lineage>
</organism>
<keyword evidence="5" id="KW-0653">Protein transport</keyword>
<evidence type="ECO:0000256" key="6">
    <source>
        <dbReference type="ARBA" id="ARBA00022989"/>
    </source>
</evidence>
<evidence type="ECO:0000256" key="10">
    <source>
        <dbReference type="SAM" id="MobiDB-lite"/>
    </source>
</evidence>
<dbReference type="GO" id="GO:0005484">
    <property type="term" value="F:SNAP receptor activity"/>
    <property type="evidence" value="ECO:0007669"/>
    <property type="project" value="InterPro"/>
</dbReference>
<dbReference type="PROSITE" id="PS50192">
    <property type="entry name" value="T_SNARE"/>
    <property type="match status" value="1"/>
</dbReference>
<dbReference type="OrthoDB" id="10251371at2759"/>
<dbReference type="InterPro" id="IPR000727">
    <property type="entry name" value="T_SNARE_dom"/>
</dbReference>
<evidence type="ECO:0000313" key="13">
    <source>
        <dbReference type="EMBL" id="KAA8908600.1"/>
    </source>
</evidence>
<sequence>MFRDRTNLYLSYRRTVPRRSGARPVDLNEEENLIGQRRFREGSGRHSVDGGQSIEMKPLVPSMFEIADELSNNLGFIKSQVAELNGLYKKLIIVNQSEKPKLEESIEELNYRILKDFEKCYVLVKKFEYLEKNHGKLNLNYTPQDLEILANYKKNYARQISERSMMFRNLQNNYIKFLNNDDDETDMLLLEETESKPAGPGDSIEEYSKQVLQTRQQDSSMLQQRDREISKLAMGILEISTIFKEMESMVVDQGTLLDRIDYNLHNTVADLQQSDRELVKARSYQKRTTKCKLIFLLSLVVAVLFMIVIVKPHGKTKVVEAPAKPQKPQTPETPASDPDSQVVKPKPIADDSSPAPDRPSVPDNQ</sequence>
<dbReference type="PANTHER" id="PTHR19957">
    <property type="entry name" value="SYNTAXIN"/>
    <property type="match status" value="1"/>
</dbReference>
<dbReference type="VEuPathDB" id="FungiDB:DIURU_000143"/>
<dbReference type="InterPro" id="IPR045242">
    <property type="entry name" value="Syntaxin"/>
</dbReference>
<keyword evidence="9 11" id="KW-0472">Membrane</keyword>
<accession>A0A642V630</accession>
<keyword evidence="7" id="KW-0333">Golgi apparatus</keyword>
<gene>
    <name evidence="13" type="ORF">DIURU_000143</name>
</gene>
<evidence type="ECO:0000256" key="1">
    <source>
        <dbReference type="ARBA" id="ARBA00004409"/>
    </source>
</evidence>
<dbReference type="InterPro" id="IPR010989">
    <property type="entry name" value="SNARE"/>
</dbReference>
<dbReference type="SUPFAM" id="SSF47661">
    <property type="entry name" value="t-snare proteins"/>
    <property type="match status" value="1"/>
</dbReference>
<dbReference type="GO" id="GO:0048278">
    <property type="term" value="P:vesicle docking"/>
    <property type="evidence" value="ECO:0007669"/>
    <property type="project" value="TreeGrafter"/>
</dbReference>
<comment type="caution">
    <text evidence="13">The sequence shown here is derived from an EMBL/GenBank/DDBJ whole genome shotgun (WGS) entry which is preliminary data.</text>
</comment>
<evidence type="ECO:0000256" key="5">
    <source>
        <dbReference type="ARBA" id="ARBA00022927"/>
    </source>
</evidence>
<evidence type="ECO:0000256" key="3">
    <source>
        <dbReference type="ARBA" id="ARBA00022448"/>
    </source>
</evidence>
<evidence type="ECO:0000256" key="7">
    <source>
        <dbReference type="ARBA" id="ARBA00023034"/>
    </source>
</evidence>
<feature type="region of interest" description="Disordered" evidence="10">
    <location>
        <begin position="317"/>
        <end position="365"/>
    </location>
</feature>
<dbReference type="GO" id="GO:0000149">
    <property type="term" value="F:SNARE binding"/>
    <property type="evidence" value="ECO:0007669"/>
    <property type="project" value="TreeGrafter"/>
</dbReference>
<dbReference type="GO" id="GO:0031201">
    <property type="term" value="C:SNARE complex"/>
    <property type="evidence" value="ECO:0007669"/>
    <property type="project" value="TreeGrafter"/>
</dbReference>
<dbReference type="Gene3D" id="1.20.58.70">
    <property type="match status" value="1"/>
</dbReference>
<keyword evidence="6 11" id="KW-1133">Transmembrane helix</keyword>
<evidence type="ECO:0000256" key="4">
    <source>
        <dbReference type="ARBA" id="ARBA00022692"/>
    </source>
</evidence>
<dbReference type="GO" id="GO:0000139">
    <property type="term" value="C:Golgi membrane"/>
    <property type="evidence" value="ECO:0007669"/>
    <property type="project" value="UniProtKB-SubCell"/>
</dbReference>
<evidence type="ECO:0000256" key="2">
    <source>
        <dbReference type="ARBA" id="ARBA00009063"/>
    </source>
</evidence>
<dbReference type="PANTHER" id="PTHR19957:SF83">
    <property type="entry name" value="SYNTAXIN-16"/>
    <property type="match status" value="1"/>
</dbReference>
<dbReference type="AlphaFoldDB" id="A0A642V630"/>
<feature type="transmembrane region" description="Helical" evidence="11">
    <location>
        <begin position="293"/>
        <end position="310"/>
    </location>
</feature>
<keyword evidence="8" id="KW-0175">Coiled coil</keyword>
<dbReference type="GeneID" id="54778796"/>
<evidence type="ECO:0000259" key="12">
    <source>
        <dbReference type="PROSITE" id="PS50192"/>
    </source>
</evidence>
<keyword evidence="3" id="KW-0813">Transport</keyword>
<name>A0A642V630_DIURU</name>
<dbReference type="EMBL" id="SWFT01000005">
    <property type="protein sequence ID" value="KAA8908600.1"/>
    <property type="molecule type" value="Genomic_DNA"/>
</dbReference>
<dbReference type="SMART" id="SM00397">
    <property type="entry name" value="t_SNARE"/>
    <property type="match status" value="1"/>
</dbReference>
<proteinExistence type="inferred from homology"/>
<comment type="similarity">
    <text evidence="2">Belongs to the syntaxin family.</text>
</comment>
<dbReference type="OMA" id="NRKMCII"/>